<dbReference type="NCBIfam" id="NF041013">
    <property type="entry name" value="T4P_ComGE"/>
    <property type="match status" value="1"/>
</dbReference>
<evidence type="ECO:0000256" key="1">
    <source>
        <dbReference type="SAM" id="Phobius"/>
    </source>
</evidence>
<keyword evidence="3" id="KW-1185">Reference proteome</keyword>
<keyword evidence="1" id="KW-0472">Membrane</keyword>
<reference evidence="2 3" key="1">
    <citation type="submission" date="2018-06" db="EMBL/GenBank/DDBJ databases">
        <authorList>
            <consortium name="Pathogen Informatics"/>
            <person name="Doyle S."/>
        </authorList>
    </citation>
    <scope>NUCLEOTIDE SEQUENCE [LARGE SCALE GENOMIC DNA]</scope>
    <source>
        <strain evidence="3">NCTC 11391</strain>
    </source>
</reference>
<proteinExistence type="predicted"/>
<feature type="transmembrane region" description="Helical" evidence="1">
    <location>
        <begin position="12"/>
        <end position="32"/>
    </location>
</feature>
<accession>A0A380JET5</accession>
<evidence type="ECO:0000313" key="2">
    <source>
        <dbReference type="EMBL" id="SUN35526.1"/>
    </source>
</evidence>
<organism evidence="2 3">
    <name type="scientific">Streptococcus downei MFe28</name>
    <dbReference type="NCBI Taxonomy" id="764290"/>
    <lineage>
        <taxon>Bacteria</taxon>
        <taxon>Bacillati</taxon>
        <taxon>Bacillota</taxon>
        <taxon>Bacilli</taxon>
        <taxon>Lactobacillales</taxon>
        <taxon>Streptococcaceae</taxon>
        <taxon>Streptococcus</taxon>
    </lineage>
</organism>
<dbReference type="AlphaFoldDB" id="A0A380JET5"/>
<protein>
    <submittedName>
        <fullName evidence="2">Type II secretory pathway, pseudopilin PulG</fullName>
    </submittedName>
</protein>
<dbReference type="Pfam" id="PF11773">
    <property type="entry name" value="ComGE"/>
    <property type="match status" value="1"/>
</dbReference>
<dbReference type="InterPro" id="IPR053468">
    <property type="entry name" value="ComGE-like"/>
</dbReference>
<dbReference type="InterPro" id="IPR021749">
    <property type="entry name" value="ComGE"/>
</dbReference>
<evidence type="ECO:0000313" key="3">
    <source>
        <dbReference type="Proteomes" id="UP000254082"/>
    </source>
</evidence>
<keyword evidence="1" id="KW-0812">Transmembrane</keyword>
<sequence>MVAIKKRKIKAYILLESLIALAVLVTIVTLILTEINRDRQELVASLHRQEVLNVAQMAVQTKQDNLSLNGVTVQVQRSSTSIRVYEDGKEVLRVVKN</sequence>
<dbReference type="Proteomes" id="UP000254082">
    <property type="component" value="Unassembled WGS sequence"/>
</dbReference>
<dbReference type="RefSeq" id="WP_003000730.1">
    <property type="nucleotide sequence ID" value="NZ_UHFA01000002.1"/>
</dbReference>
<gene>
    <name evidence="2" type="ORF">NCTC11391_00553</name>
</gene>
<dbReference type="EMBL" id="UHFA01000002">
    <property type="protein sequence ID" value="SUN35526.1"/>
    <property type="molecule type" value="Genomic_DNA"/>
</dbReference>
<dbReference type="OrthoDB" id="2223452at2"/>
<keyword evidence="1" id="KW-1133">Transmembrane helix</keyword>
<name>A0A380JET5_STRDO</name>